<dbReference type="InterPro" id="IPR052479">
    <property type="entry name" value="GPI-anchor_Adhesion_Reg"/>
</dbReference>
<proteinExistence type="predicted"/>
<dbReference type="Pfam" id="PF10342">
    <property type="entry name" value="Kre9_KNH"/>
    <property type="match status" value="1"/>
</dbReference>
<feature type="domain" description="Yeast cell wall synthesis Kre9/Knh1-like N-terminal" evidence="4">
    <location>
        <begin position="24"/>
        <end position="115"/>
    </location>
</feature>
<dbReference type="InterPro" id="IPR018466">
    <property type="entry name" value="Kre9/Knh1-like_N"/>
</dbReference>
<accession>A0A5B0LP43</accession>
<keyword evidence="7" id="KW-1185">Reference proteome</keyword>
<feature type="region of interest" description="Disordered" evidence="2">
    <location>
        <begin position="124"/>
        <end position="171"/>
    </location>
</feature>
<feature type="compositionally biased region" description="Low complexity" evidence="2">
    <location>
        <begin position="134"/>
        <end position="156"/>
    </location>
</feature>
<evidence type="ECO:0000313" key="8">
    <source>
        <dbReference type="Proteomes" id="UP000325313"/>
    </source>
</evidence>
<sequence>MQFYTALLGLVALSSGVTALSITSPSGSSYWVQFSTNTIAWSLSSGDPTSVSIQIINPTSKQFNGPFSIAEYVPAAKKSYDVTNVQLIIADGYEVQFVNPLNNTEVYATSAPFSVKTSGTAPAQVTYAPGTHESTNSSNNSTSNANASSKNSTMNADINGNSFKNSGNANTNAKSSSVRAAAMPSIVALALGSLCALVA</sequence>
<comment type="caution">
    <text evidence="5">The sequence shown here is derived from an EMBL/GenBank/DDBJ whole genome shotgun (WGS) entry which is preliminary data.</text>
</comment>
<feature type="compositionally biased region" description="Polar residues" evidence="2">
    <location>
        <begin position="158"/>
        <end position="171"/>
    </location>
</feature>
<dbReference type="AlphaFoldDB" id="A0A5B0LP43"/>
<dbReference type="PANTHER" id="PTHR35185:SF1">
    <property type="entry name" value="UPF0619 GPI-ANCHORED MEMBRANE PROTEIN C1322.10"/>
    <property type="match status" value="1"/>
</dbReference>
<dbReference type="Proteomes" id="UP000324748">
    <property type="component" value="Unassembled WGS sequence"/>
</dbReference>
<organism evidence="5 8">
    <name type="scientific">Puccinia graminis f. sp. tritici</name>
    <dbReference type="NCBI Taxonomy" id="56615"/>
    <lineage>
        <taxon>Eukaryota</taxon>
        <taxon>Fungi</taxon>
        <taxon>Dikarya</taxon>
        <taxon>Basidiomycota</taxon>
        <taxon>Pucciniomycotina</taxon>
        <taxon>Pucciniomycetes</taxon>
        <taxon>Pucciniales</taxon>
        <taxon>Pucciniaceae</taxon>
        <taxon>Puccinia</taxon>
    </lineage>
</organism>
<feature type="chain" id="PRO_5033844825" description="Yeast cell wall synthesis Kre9/Knh1-like N-terminal domain-containing protein" evidence="3">
    <location>
        <begin position="20"/>
        <end position="199"/>
    </location>
</feature>
<dbReference type="EMBL" id="VDEP01000510">
    <property type="protein sequence ID" value="KAA1065358.1"/>
    <property type="molecule type" value="Genomic_DNA"/>
</dbReference>
<gene>
    <name evidence="6" type="ORF">PGT21_013296</name>
    <name evidence="5" type="ORF">PGTUg99_006965</name>
</gene>
<dbReference type="EMBL" id="VSWC01000092">
    <property type="protein sequence ID" value="KAA1090771.1"/>
    <property type="molecule type" value="Genomic_DNA"/>
</dbReference>
<evidence type="ECO:0000313" key="7">
    <source>
        <dbReference type="Proteomes" id="UP000324748"/>
    </source>
</evidence>
<feature type="signal peptide" evidence="3">
    <location>
        <begin position="1"/>
        <end position="19"/>
    </location>
</feature>
<dbReference type="PANTHER" id="PTHR35185">
    <property type="entry name" value="SERINE/THREONINE-RICH PROTEIN ADG2-RELATED"/>
    <property type="match status" value="1"/>
</dbReference>
<evidence type="ECO:0000256" key="1">
    <source>
        <dbReference type="ARBA" id="ARBA00022729"/>
    </source>
</evidence>
<evidence type="ECO:0000256" key="2">
    <source>
        <dbReference type="SAM" id="MobiDB-lite"/>
    </source>
</evidence>
<dbReference type="OrthoDB" id="5420143at2759"/>
<evidence type="ECO:0000259" key="4">
    <source>
        <dbReference type="Pfam" id="PF10342"/>
    </source>
</evidence>
<reference evidence="7 8" key="1">
    <citation type="submission" date="2019-05" db="EMBL/GenBank/DDBJ databases">
        <title>Emergence of the Ug99 lineage of the wheat stem rust pathogen through somatic hybridization.</title>
        <authorList>
            <person name="Li F."/>
            <person name="Upadhyaya N.M."/>
            <person name="Sperschneider J."/>
            <person name="Matny O."/>
            <person name="Nguyen-Phuc H."/>
            <person name="Mago R."/>
            <person name="Raley C."/>
            <person name="Miller M.E."/>
            <person name="Silverstein K.A.T."/>
            <person name="Henningsen E."/>
            <person name="Hirsch C.D."/>
            <person name="Visser B."/>
            <person name="Pretorius Z.A."/>
            <person name="Steffenson B.J."/>
            <person name="Schwessinger B."/>
            <person name="Dodds P.N."/>
            <person name="Figueroa M."/>
        </authorList>
    </citation>
    <scope>NUCLEOTIDE SEQUENCE [LARGE SCALE GENOMIC DNA]</scope>
    <source>
        <strain evidence="6">21-0</strain>
        <strain evidence="5 8">Ug99</strain>
    </source>
</reference>
<name>A0A5B0LP43_PUCGR</name>
<keyword evidence="1 3" id="KW-0732">Signal</keyword>
<protein>
    <recommendedName>
        <fullName evidence="4">Yeast cell wall synthesis Kre9/Knh1-like N-terminal domain-containing protein</fullName>
    </recommendedName>
</protein>
<dbReference type="Proteomes" id="UP000325313">
    <property type="component" value="Unassembled WGS sequence"/>
</dbReference>
<evidence type="ECO:0000256" key="3">
    <source>
        <dbReference type="SAM" id="SignalP"/>
    </source>
</evidence>
<evidence type="ECO:0000313" key="6">
    <source>
        <dbReference type="EMBL" id="KAA1090771.1"/>
    </source>
</evidence>
<evidence type="ECO:0000313" key="5">
    <source>
        <dbReference type="EMBL" id="KAA1065358.1"/>
    </source>
</evidence>